<dbReference type="GO" id="GO:0005524">
    <property type="term" value="F:ATP binding"/>
    <property type="evidence" value="ECO:0007669"/>
    <property type="project" value="UniProtKB-UniRule"/>
</dbReference>
<dbReference type="AlphaFoldDB" id="A0A4Q0V1F2"/>
<accession>A0A4Q0V1F2</accession>
<dbReference type="InterPro" id="IPR053931">
    <property type="entry name" value="RapZ_C"/>
</dbReference>
<dbReference type="Pfam" id="PF22740">
    <property type="entry name" value="PapZ_C"/>
    <property type="match status" value="1"/>
</dbReference>
<evidence type="ECO:0000313" key="9">
    <source>
        <dbReference type="Proteomes" id="UP000290273"/>
    </source>
</evidence>
<keyword evidence="2 4" id="KW-0067">ATP-binding</keyword>
<dbReference type="PANTHER" id="PTHR30448:SF0">
    <property type="entry name" value="RNASE ADAPTER PROTEIN RAPZ"/>
    <property type="match status" value="1"/>
</dbReference>
<dbReference type="RefSeq" id="WP_023439501.1">
    <property type="nucleotide sequence ID" value="NZ_CASHSW010000029.1"/>
</dbReference>
<organism evidence="7 10">
    <name type="scientific">Clostridium tetani</name>
    <dbReference type="NCBI Taxonomy" id="1513"/>
    <lineage>
        <taxon>Bacteria</taxon>
        <taxon>Bacillati</taxon>
        <taxon>Bacillota</taxon>
        <taxon>Clostridia</taxon>
        <taxon>Eubacteriales</taxon>
        <taxon>Clostridiaceae</taxon>
        <taxon>Clostridium</taxon>
    </lineage>
</organism>
<dbReference type="InterPro" id="IPR027417">
    <property type="entry name" value="P-loop_NTPase"/>
</dbReference>
<sequence length="294" mass="33672">MRFVIVTGLSGAGKTQAIRSLEDLGYFCVDNLPPTLIPKFAEACYKTDGRINKIALVIDIRGGEFFDNLFESLNYIKDQNYKYEILFLEASDEVLVKRFKETRRNHPLSSGGRILNGIALERSRLKEVKDVASNIINTSKFTNMDLRQEITRIYGDEDQVEAQLTITVVSFGFKYGIPLDSDLLFDVRFLPNPYYIPELRNFSGNDKLVYDYVLEFNQTKEFIGKLNDMLEFLIPHYTKEGKRQLIVAIGCTGGRHRSVSIANSIYKLLEEKGHKVNIDHRDIHEDNNKGGKKL</sequence>
<dbReference type="EMBL" id="QMAP01000007">
    <property type="protein sequence ID" value="RXI48232.1"/>
    <property type="molecule type" value="Genomic_DNA"/>
</dbReference>
<feature type="binding site" evidence="4">
    <location>
        <begin position="8"/>
        <end position="15"/>
    </location>
    <ligand>
        <name>ATP</name>
        <dbReference type="ChEBI" id="CHEBI:30616"/>
    </ligand>
</feature>
<reference evidence="9 10" key="1">
    <citation type="submission" date="2018-06" db="EMBL/GenBank/DDBJ databases">
        <title>Genome conservation of Clostridium tetani.</title>
        <authorList>
            <person name="Bruggemann H."/>
            <person name="Popoff M.R."/>
        </authorList>
    </citation>
    <scope>NUCLEOTIDE SEQUENCE [LARGE SCALE GENOMIC DNA]</scope>
    <source>
        <strain evidence="7 10">2017.061</strain>
        <strain evidence="8 9">63.05</strain>
    </source>
</reference>
<dbReference type="NCBIfam" id="NF003828">
    <property type="entry name" value="PRK05416.1"/>
    <property type="match status" value="1"/>
</dbReference>
<dbReference type="PIRSF" id="PIRSF005052">
    <property type="entry name" value="P-loopkin"/>
    <property type="match status" value="1"/>
</dbReference>
<gene>
    <name evidence="7" type="ORF">DP130_09065</name>
    <name evidence="8" type="ORF">DP131_03900</name>
</gene>
<keyword evidence="1 4" id="KW-0547">Nucleotide-binding</keyword>
<evidence type="ECO:0000256" key="2">
    <source>
        <dbReference type="ARBA" id="ARBA00022840"/>
    </source>
</evidence>
<evidence type="ECO:0000259" key="5">
    <source>
        <dbReference type="Pfam" id="PF03668"/>
    </source>
</evidence>
<evidence type="ECO:0000259" key="6">
    <source>
        <dbReference type="Pfam" id="PF22740"/>
    </source>
</evidence>
<evidence type="ECO:0000256" key="3">
    <source>
        <dbReference type="ARBA" id="ARBA00023134"/>
    </source>
</evidence>
<proteinExistence type="inferred from homology"/>
<feature type="binding site" evidence="4">
    <location>
        <begin position="59"/>
        <end position="62"/>
    </location>
    <ligand>
        <name>GTP</name>
        <dbReference type="ChEBI" id="CHEBI:37565"/>
    </ligand>
</feature>
<dbReference type="Pfam" id="PF03668">
    <property type="entry name" value="RapZ-like_N"/>
    <property type="match status" value="1"/>
</dbReference>
<evidence type="ECO:0000256" key="4">
    <source>
        <dbReference type="HAMAP-Rule" id="MF_00636"/>
    </source>
</evidence>
<evidence type="ECO:0000256" key="1">
    <source>
        <dbReference type="ARBA" id="ARBA00022741"/>
    </source>
</evidence>
<dbReference type="GO" id="GO:0005525">
    <property type="term" value="F:GTP binding"/>
    <property type="evidence" value="ECO:0007669"/>
    <property type="project" value="UniProtKB-UniRule"/>
</dbReference>
<dbReference type="HAMAP" id="MF_00636">
    <property type="entry name" value="RapZ_like"/>
    <property type="match status" value="1"/>
</dbReference>
<protein>
    <submittedName>
        <fullName evidence="7">RNase adapter RapZ</fullName>
    </submittedName>
</protein>
<dbReference type="Proteomes" id="UP000290273">
    <property type="component" value="Unassembled WGS sequence"/>
</dbReference>
<dbReference type="InterPro" id="IPR053930">
    <property type="entry name" value="RapZ-like_N"/>
</dbReference>
<dbReference type="PANTHER" id="PTHR30448">
    <property type="entry name" value="RNASE ADAPTER PROTEIN RAPZ"/>
    <property type="match status" value="1"/>
</dbReference>
<dbReference type="InterPro" id="IPR005337">
    <property type="entry name" value="RapZ-like"/>
</dbReference>
<keyword evidence="3 4" id="KW-0342">GTP-binding</keyword>
<name>A0A4Q0V1F2_CLOTA</name>
<evidence type="ECO:0000313" key="10">
    <source>
        <dbReference type="Proteomes" id="UP000290921"/>
    </source>
</evidence>
<dbReference type="EMBL" id="QMAU01000019">
    <property type="protein sequence ID" value="RXI57782.1"/>
    <property type="molecule type" value="Genomic_DNA"/>
</dbReference>
<feature type="domain" description="RapZ C-terminal" evidence="6">
    <location>
        <begin position="164"/>
        <end position="284"/>
    </location>
</feature>
<evidence type="ECO:0000313" key="8">
    <source>
        <dbReference type="EMBL" id="RXI57782.1"/>
    </source>
</evidence>
<feature type="domain" description="RapZ-like N-terminal" evidence="5">
    <location>
        <begin position="1"/>
        <end position="155"/>
    </location>
</feature>
<evidence type="ECO:0000313" key="7">
    <source>
        <dbReference type="EMBL" id="RXI48232.1"/>
    </source>
</evidence>
<comment type="caution">
    <text evidence="7">The sequence shown here is derived from an EMBL/GenBank/DDBJ whole genome shotgun (WGS) entry which is preliminary data.</text>
</comment>
<dbReference type="SUPFAM" id="SSF52540">
    <property type="entry name" value="P-loop containing nucleoside triphosphate hydrolases"/>
    <property type="match status" value="1"/>
</dbReference>
<dbReference type="Proteomes" id="UP000290921">
    <property type="component" value="Unassembled WGS sequence"/>
</dbReference>